<feature type="domain" description="Glycosyl transferase family 1" evidence="2">
    <location>
        <begin position="168"/>
        <end position="285"/>
    </location>
</feature>
<dbReference type="Pfam" id="PF13439">
    <property type="entry name" value="Glyco_transf_4"/>
    <property type="match status" value="1"/>
</dbReference>
<sequence length="342" mass="38435">MKYPHTGLYHFCLHLGRQLAATAPGNRRLCYYTPSSAQGLFGADACYRAQHSLQKFRLPATGDVDIWHNTYQGSNYYPLRRRLKVLLTIHDLNFMHDEGKPDARKQRHLDKLKRKVERADHIVAISQFSLSDARQHLDLTGKRTTVIYNGCNIEPITPLTTPAFVPSAPFLFTVGTIIDKKNFHVLPGLLAGNGRQLLIAGITQSEAYKARIVAEAERHGVADRVHFTGPISESDKQWYLQQCEAFVFPSLAEGFGLPVVEALYFGKPVFLSTCTSLPEIGGSAAYYFSSFDPEEMRQTLGEGLRHFAAHERAGEMSARAAQFSWTEAARQYHAVYDELLRS</sequence>
<accession>A0ABP8HJE8</accession>
<organism evidence="4 5">
    <name type="scientific">Flaviaesturariibacter amylovorans</name>
    <dbReference type="NCBI Taxonomy" id="1084520"/>
    <lineage>
        <taxon>Bacteria</taxon>
        <taxon>Pseudomonadati</taxon>
        <taxon>Bacteroidota</taxon>
        <taxon>Chitinophagia</taxon>
        <taxon>Chitinophagales</taxon>
        <taxon>Chitinophagaceae</taxon>
        <taxon>Flaviaestuariibacter</taxon>
    </lineage>
</organism>
<evidence type="ECO:0000313" key="4">
    <source>
        <dbReference type="EMBL" id="GAA4340186.1"/>
    </source>
</evidence>
<dbReference type="CDD" id="cd03809">
    <property type="entry name" value="GT4_MtfB-like"/>
    <property type="match status" value="1"/>
</dbReference>
<dbReference type="PANTHER" id="PTHR46401:SF2">
    <property type="entry name" value="GLYCOSYLTRANSFERASE WBBK-RELATED"/>
    <property type="match status" value="1"/>
</dbReference>
<dbReference type="Pfam" id="PF00534">
    <property type="entry name" value="Glycos_transf_1"/>
    <property type="match status" value="1"/>
</dbReference>
<feature type="domain" description="Glycosyltransferase subfamily 4-like N-terminal" evidence="3">
    <location>
        <begin position="37"/>
        <end position="154"/>
    </location>
</feature>
<protein>
    <submittedName>
        <fullName evidence="4">Glycosyltransferase family 1 protein</fullName>
    </submittedName>
</protein>
<dbReference type="SUPFAM" id="SSF53756">
    <property type="entry name" value="UDP-Glycosyltransferase/glycogen phosphorylase"/>
    <property type="match status" value="1"/>
</dbReference>
<dbReference type="PANTHER" id="PTHR46401">
    <property type="entry name" value="GLYCOSYLTRANSFERASE WBBK-RELATED"/>
    <property type="match status" value="1"/>
</dbReference>
<comment type="caution">
    <text evidence="4">The sequence shown here is derived from an EMBL/GenBank/DDBJ whole genome shotgun (WGS) entry which is preliminary data.</text>
</comment>
<reference evidence="5" key="1">
    <citation type="journal article" date="2019" name="Int. J. Syst. Evol. Microbiol.">
        <title>The Global Catalogue of Microorganisms (GCM) 10K type strain sequencing project: providing services to taxonomists for standard genome sequencing and annotation.</title>
        <authorList>
            <consortium name="The Broad Institute Genomics Platform"/>
            <consortium name="The Broad Institute Genome Sequencing Center for Infectious Disease"/>
            <person name="Wu L."/>
            <person name="Ma J."/>
        </authorList>
    </citation>
    <scope>NUCLEOTIDE SEQUENCE [LARGE SCALE GENOMIC DNA]</scope>
    <source>
        <strain evidence="5">JCM 17919</strain>
    </source>
</reference>
<name>A0ABP8HJE8_9BACT</name>
<evidence type="ECO:0000259" key="2">
    <source>
        <dbReference type="Pfam" id="PF00534"/>
    </source>
</evidence>
<evidence type="ECO:0000259" key="3">
    <source>
        <dbReference type="Pfam" id="PF13439"/>
    </source>
</evidence>
<dbReference type="Gene3D" id="3.40.50.2000">
    <property type="entry name" value="Glycogen Phosphorylase B"/>
    <property type="match status" value="2"/>
</dbReference>
<keyword evidence="1" id="KW-0808">Transferase</keyword>
<dbReference type="InterPro" id="IPR001296">
    <property type="entry name" value="Glyco_trans_1"/>
</dbReference>
<dbReference type="EMBL" id="BAABGY010000014">
    <property type="protein sequence ID" value="GAA4340186.1"/>
    <property type="molecule type" value="Genomic_DNA"/>
</dbReference>
<gene>
    <name evidence="4" type="ORF">GCM10023184_37710</name>
</gene>
<dbReference type="Proteomes" id="UP001501725">
    <property type="component" value="Unassembled WGS sequence"/>
</dbReference>
<keyword evidence="5" id="KW-1185">Reference proteome</keyword>
<proteinExistence type="predicted"/>
<evidence type="ECO:0000313" key="5">
    <source>
        <dbReference type="Proteomes" id="UP001501725"/>
    </source>
</evidence>
<evidence type="ECO:0000256" key="1">
    <source>
        <dbReference type="ARBA" id="ARBA00022679"/>
    </source>
</evidence>
<dbReference type="InterPro" id="IPR028098">
    <property type="entry name" value="Glyco_trans_4-like_N"/>
</dbReference>